<feature type="region of interest" description="Disordered" evidence="1">
    <location>
        <begin position="1"/>
        <end position="26"/>
    </location>
</feature>
<proteinExistence type="predicted"/>
<dbReference type="RefSeq" id="WP_250199622.1">
    <property type="nucleotide sequence ID" value="NZ_CP097636.1"/>
</dbReference>
<dbReference type="EMBL" id="CP097636">
    <property type="protein sequence ID" value="URI11427.1"/>
    <property type="molecule type" value="Genomic_DNA"/>
</dbReference>
<reference evidence="2" key="1">
    <citation type="submission" date="2022-05" db="EMBL/GenBank/DDBJ databases">
        <title>An RpoN-dependent PEP-CTERM gene is involved in floc formation of an Aquincola tertiaricarbonis strain.</title>
        <authorList>
            <person name="Qiu D."/>
            <person name="Xia M."/>
        </authorList>
    </citation>
    <scope>NUCLEOTIDE SEQUENCE</scope>
    <source>
        <strain evidence="2">RN12</strain>
    </source>
</reference>
<organism evidence="2 3">
    <name type="scientific">Aquincola tertiaricarbonis</name>
    <dbReference type="NCBI Taxonomy" id="391953"/>
    <lineage>
        <taxon>Bacteria</taxon>
        <taxon>Pseudomonadati</taxon>
        <taxon>Pseudomonadota</taxon>
        <taxon>Betaproteobacteria</taxon>
        <taxon>Burkholderiales</taxon>
        <taxon>Sphaerotilaceae</taxon>
        <taxon>Aquincola</taxon>
    </lineage>
</organism>
<protein>
    <submittedName>
        <fullName evidence="2">Uncharacterized protein</fullName>
    </submittedName>
</protein>
<evidence type="ECO:0000313" key="2">
    <source>
        <dbReference type="EMBL" id="URI11427.1"/>
    </source>
</evidence>
<keyword evidence="3" id="KW-1185">Reference proteome</keyword>
<sequence length="115" mass="11573">MAGPTLGATAPVQTSAPSQRPLIRIPETTRTRRNHGVFLLGNELASVYSSRRQAGGLGVTMALGEGSMVLTSSMTAAQARAMARALIAAADAAETVLRPVAAIAAASTGVTRGAA</sequence>
<accession>A0ABY4SHP1</accession>
<evidence type="ECO:0000256" key="1">
    <source>
        <dbReference type="SAM" id="MobiDB-lite"/>
    </source>
</evidence>
<evidence type="ECO:0000313" key="3">
    <source>
        <dbReference type="Proteomes" id="UP001056201"/>
    </source>
</evidence>
<name>A0ABY4SHP1_AQUTE</name>
<dbReference type="Proteomes" id="UP001056201">
    <property type="component" value="Chromosome 2"/>
</dbReference>
<gene>
    <name evidence="2" type="ORF">MW290_21015</name>
</gene>